<dbReference type="InterPro" id="IPR043157">
    <property type="entry name" value="Dynein_AAA1S"/>
</dbReference>
<dbReference type="InterPro" id="IPR041228">
    <property type="entry name" value="Dynein_C"/>
</dbReference>
<dbReference type="Gene3D" id="1.10.8.1220">
    <property type="match status" value="1"/>
</dbReference>
<keyword evidence="7" id="KW-0067">ATP-binding</keyword>
<evidence type="ECO:0000313" key="26">
    <source>
        <dbReference type="EMBL" id="CAL6060884.1"/>
    </source>
</evidence>
<keyword evidence="9 14" id="KW-0175">Coiled coil</keyword>
<comment type="similarity">
    <text evidence="2">Belongs to the dynein heavy chain family.</text>
</comment>
<evidence type="ECO:0000256" key="7">
    <source>
        <dbReference type="ARBA" id="ARBA00022840"/>
    </source>
</evidence>
<evidence type="ECO:0000256" key="8">
    <source>
        <dbReference type="ARBA" id="ARBA00023017"/>
    </source>
</evidence>
<evidence type="ECO:0000259" key="19">
    <source>
        <dbReference type="Pfam" id="PF12780"/>
    </source>
</evidence>
<dbReference type="Gene3D" id="1.20.1270.280">
    <property type="match status" value="1"/>
</dbReference>
<keyword evidence="10" id="KW-0969">Cilium</keyword>
<dbReference type="InterPro" id="IPR024317">
    <property type="entry name" value="Dynein_heavy_chain_D4_dom"/>
</dbReference>
<proteinExistence type="inferred from homology"/>
<feature type="compositionally biased region" description="Basic and acidic residues" evidence="15">
    <location>
        <begin position="2140"/>
        <end position="2176"/>
    </location>
</feature>
<feature type="domain" description="Dynein heavy chain AAA lid" evidence="23">
    <location>
        <begin position="2261"/>
        <end position="2422"/>
    </location>
</feature>
<feature type="domain" description="Dynein heavy chain coiled coil stalk" evidence="18">
    <location>
        <begin position="1179"/>
        <end position="1535"/>
    </location>
</feature>
<evidence type="ECO:0000313" key="27">
    <source>
        <dbReference type="Proteomes" id="UP001642409"/>
    </source>
</evidence>
<feature type="domain" description="Dynein heavy chain region D6 P-loop" evidence="16">
    <location>
        <begin position="2037"/>
        <end position="2117"/>
    </location>
</feature>
<dbReference type="FunFam" id="3.10.490.20:FF:000010">
    <property type="entry name" value="Dynein heavy chain, putative"/>
    <property type="match status" value="1"/>
</dbReference>
<sequence length="2753" mass="313875">MVPDREIIIRVKLASAGFEKATELAKKFFQLYKLCTEQLSRQTHYDFGLRNILSVLRTCGYQLRDAQAAGGKQSESDILMRVLIDMNRSKLVDEDIPLFQSLTKDLFPTANIVPIEYPGLKPTIRMMTEKLGILWNNPKDLQRENSWHISVEQFYETHNVRHGIMILGPTMAGKSATIYTLAKVMAEMNPDKKKYTVLKMNPKAITAPQMFGILNSATGDWTDGIFSALWRKCCKKEGEFFWISLNGPVDAVWIENLNTVLDDNKTLTLANSDRIPMSKTLKLIFEVDSLENASPATVSRAGMIYMSGFSAYGWRLMFTAWIKDWPKDIQDILLSTLDNSGLVDELYRLLDIKFRPVFNSPMLGIMRQFLQLLTSMIYDGCGMGSQLDNVANKELLTEAIQQGTCFANEGFCNNQQAQNQFIATCAGQLVGGMPKDKFKKCIFFCLMWSFGAILDLDDRRNLQKVLYEDPIAKAATLATPTLKNTQDFMFNYFVNDQGNWQEWAQVVPSYTYPADRDPPFSSILIPTMDNTCINYLLTKLERAQFNTLLTGEAGSGKTQNIFTYLASKNSADREDYAINNINFSSATTMGILQNNIESFVDKRQGFIYGPPNGKKGIVFIDEVNIPRINEWNDQPTNELTRQLIEERGLYALNKPGEFHQLQDLTFIAAMPLPGGGRNDIPARLKSHFCIFNINLPAPDQLDLIFSTIIKGHYQASRGFSDEIGSVAEKLVVSTRRLWTATKIKMLPTPAKFHYIFNLRDMSRITQGFINSSKDEITSVQQLCQLWTNECYRVLPDKFTNIEDIAWFDNQVIQIAKEELGEGLGNEVMNFVNQGGENKYMYFCDFMRDAPDEIPDGVDLQDIIPKIYEPIYDKNNVQERIFSYQKKYNDDPINKTLAKLDLVLFDSCIQHILRISRIIRTPKAHALLVGVGGSGKQSCARIASYIAGYKVDGLKIERNYGIPQLDEDLKRIYRLAGQTGRGVSFIFTDNDIKDEIFLERINNILTMGELPSLFNKEEKEEITQLVRTPFKKQFPKGADTNDILWNYFIQRAKNNLHVILCFSPVGEKFRTRARKFPGLISGCTIDWFLPWTRKALEEVADKMFKSDAKFQVKTNNDQTIPNLVQHFANVHSMMTDVTQKYFEVFRKQTYVTPKSYLSFLDTFKKLYLQKYADLRQAFDRLKQGLDKLEKAASDVAEMRIQLEKEEKLLQVAQVEVNAKMAEIEIKKKEAGKIKAEVQKVVDECSEKARVVKYNTDIAEEGKKKAEPEKIAAEEALNSIEQSAIIQLVKLDNPPVIIQRVFDCVMILLNEKIDKVSLDTAAIEAGKACPNAIKPSWLASSTQGKRPGFFNRLIQFEKDAVTDEQCELIRAYIEKQVDMRDKTAAERAFKQVVGLHSWNTCLVKYHYIMNDFIPIQNKVIELNKTLAIANAAKDKAESDLAIKQAALDALQKEFDIADGNRRALQEKADKTAARLNAAASLIKGLSGERKRWGEQLKEIDQSILNLVGDVSLAAAFLSYCGPFNQQYRDLLIHSVWMKDIMDKKLPHTKNIDTTIIQFLTNEAQIGSWRLKGLPTDDQSTQNALIVTASTRYPLLIDPQGQAGIWIKQMYPEAKVISQNNKMFRQIMEDCLESGIPVLIEDVEEELDPVLDPVLEKNYSKSGRGLQINFGNKNVSFDKNFNLFITTKLPRPRYSPETYAKTSIIDFTVTFGGLEAQLLARTVSIERKELEEQRKKLLKEVNDNKRKALDLEESLLQRLSATQGNLLDDDELVIVLQETKKTTDFVNQQLAIAQETEANINQMRENYLPVATRGSNIYFLITDMQLVNNMYQTSLKQFLELFDASIYEAPQSPIAQKRIDAIKEYMTLKIYKFISRGLYEKDKQLFTLNLCLKIDMKDSKISQQEFMIFVRAGAALDSVSKPKPTSYGQMSDSTWYNICALSAIPTFTQLPNQIAEDEAQWKPFYDHDSPESLAIPQYDILNNKETKKENRFKRLLLIRCLREDRAMLACNEYINDCLGESFTDAYTSNYDDILVTETNPSIPICFLLSLGSDPTGQLEVIAKKRKIELKPISMGQGQEVQARRLITESLAHGGWVVINNSHLSIKFMNEVENMINDIKERYSRVQGSEGKEEEQVDKKKKPAKEEKKEEEKKEEKKEEDPANPDGEKKNDEAQRKANEAEAQQTAMMGTSGIFSLLTPKQGPHADFRLVLTTEPHQNFPIGLLQKCIKLTNDLPSGMRAGLKRTYTQLTQDTLDSVDKPQYWLPLMYAIAYIHSTIIERKKYGPLGWCIKYEFGTHDFNASIQFLQSYLYALDPRKAPIASQISYPTIRYMISEVHYGGRITDDFDRRLMNTYAQEWISPQVVNPNFYFSQQAKYTHPYNENLQQLSQAPTQNPQLFSIGMVREYINKLPAIDTPQIYRMHANAEINFRLNETANILNTLLGMQPKEGGGAKGGLTREETALQKAKAMQSKLPEDYQMKTTVKQILLRMDPSNDKDAKERKPRPPLNVFLEQELQRIQKVLSTVKSTLKDLEQAIAGTIIMSEHLQDTLDAIYDARVPKKWLAISWELNSLGSWQADLIRRCAQFTEWLKQEKTGELNAFWLTGFFNPTGFLTAVKQKITRTQPGWSLDKVTIITTVQKQDVSSLDEIKNINQSKKGVYIYGMFLEGASWNKGKDMLQDALPKQLYAQLPLLLVDAQDMNADVVPAKNALKKYDCPVYKTPFRTGLNFIFSVLLNTDKDPNEWTLKGTALLCQKE</sequence>
<dbReference type="InterPro" id="IPR041589">
    <property type="entry name" value="DNAH3_AAA_lid_1"/>
</dbReference>
<dbReference type="Pfam" id="PF12774">
    <property type="entry name" value="AAA_6"/>
    <property type="match status" value="1"/>
</dbReference>
<dbReference type="Gene3D" id="3.40.50.300">
    <property type="entry name" value="P-loop containing nucleotide triphosphate hydrolases"/>
    <property type="match status" value="4"/>
</dbReference>
<dbReference type="InterPro" id="IPR024743">
    <property type="entry name" value="Dynein_HC_stalk"/>
</dbReference>
<evidence type="ECO:0000313" key="25">
    <source>
        <dbReference type="EMBL" id="CAI9957691.1"/>
    </source>
</evidence>
<dbReference type="GO" id="GO:0051959">
    <property type="term" value="F:dynein light intermediate chain binding"/>
    <property type="evidence" value="ECO:0007669"/>
    <property type="project" value="InterPro"/>
</dbReference>
<protein>
    <submittedName>
        <fullName evidence="25">Outer-arm dynein gamma</fullName>
    </submittedName>
    <submittedName>
        <fullName evidence="26">Outer-arm_dynein gamma</fullName>
    </submittedName>
</protein>
<evidence type="ECO:0000259" key="17">
    <source>
        <dbReference type="Pfam" id="PF12774"/>
    </source>
</evidence>
<dbReference type="Gene3D" id="6.10.140.1060">
    <property type="match status" value="1"/>
</dbReference>
<reference evidence="26 27" key="2">
    <citation type="submission" date="2024-07" db="EMBL/GenBank/DDBJ databases">
        <authorList>
            <person name="Akdeniz Z."/>
        </authorList>
    </citation>
    <scope>NUCLEOTIDE SEQUENCE [LARGE SCALE GENOMIC DNA]</scope>
</reference>
<dbReference type="GO" id="GO:0005930">
    <property type="term" value="C:axoneme"/>
    <property type="evidence" value="ECO:0007669"/>
    <property type="project" value="UniProtKB-SubCell"/>
</dbReference>
<dbReference type="InterPro" id="IPR035706">
    <property type="entry name" value="AAA_9"/>
</dbReference>
<dbReference type="GO" id="GO:0005524">
    <property type="term" value="F:ATP binding"/>
    <property type="evidence" value="ECO:0007669"/>
    <property type="project" value="UniProtKB-KW"/>
</dbReference>
<dbReference type="Pfam" id="PF12775">
    <property type="entry name" value="AAA_7"/>
    <property type="match status" value="1"/>
</dbReference>
<dbReference type="SUPFAM" id="SSF52540">
    <property type="entry name" value="P-loop containing nucleoside triphosphate hydrolases"/>
    <property type="match status" value="3"/>
</dbReference>
<dbReference type="Pfam" id="PF12777">
    <property type="entry name" value="MT"/>
    <property type="match status" value="1"/>
</dbReference>
<dbReference type="Pfam" id="PF03028">
    <property type="entry name" value="Dynein_heavy"/>
    <property type="match status" value="1"/>
</dbReference>
<keyword evidence="3" id="KW-0963">Cytoplasm</keyword>
<dbReference type="InterPro" id="IPR043160">
    <property type="entry name" value="Dynein_C_barrel"/>
</dbReference>
<comment type="subcellular location">
    <subcellularLocation>
        <location evidence="1">Cytoplasm</location>
        <location evidence="1">Cytoskeleton</location>
        <location evidence="1">Cilium axoneme</location>
    </subcellularLocation>
</comment>
<dbReference type="Pfam" id="PF17857">
    <property type="entry name" value="AAA_lid_1"/>
    <property type="match status" value="1"/>
</dbReference>
<dbReference type="Gene3D" id="1.10.8.710">
    <property type="match status" value="1"/>
</dbReference>
<dbReference type="PANTHER" id="PTHR46961:SF19">
    <property type="entry name" value="DYNEIN HEAVY CHAIN 5, AXONEMAL"/>
    <property type="match status" value="1"/>
</dbReference>
<evidence type="ECO:0000256" key="2">
    <source>
        <dbReference type="ARBA" id="ARBA00008887"/>
    </source>
</evidence>
<dbReference type="FunFam" id="3.40.50.300:FF:002141">
    <property type="entry name" value="Dynein heavy chain"/>
    <property type="match status" value="1"/>
</dbReference>
<evidence type="ECO:0000259" key="23">
    <source>
        <dbReference type="Pfam" id="PF18198"/>
    </source>
</evidence>
<feature type="coiled-coil region" evidence="14">
    <location>
        <begin position="1417"/>
        <end position="1465"/>
    </location>
</feature>
<evidence type="ECO:0000256" key="13">
    <source>
        <dbReference type="ARBA" id="ARBA00023273"/>
    </source>
</evidence>
<evidence type="ECO:0000259" key="21">
    <source>
        <dbReference type="Pfam" id="PF17852"/>
    </source>
</evidence>
<evidence type="ECO:0000259" key="24">
    <source>
        <dbReference type="Pfam" id="PF18199"/>
    </source>
</evidence>
<dbReference type="Gene3D" id="1.10.472.130">
    <property type="match status" value="1"/>
</dbReference>
<feature type="coiled-coil region" evidence="14">
    <location>
        <begin position="1717"/>
        <end position="1751"/>
    </location>
</feature>
<dbReference type="Gene3D" id="1.20.920.30">
    <property type="match status" value="1"/>
</dbReference>
<evidence type="ECO:0000259" key="20">
    <source>
        <dbReference type="Pfam" id="PF12781"/>
    </source>
</evidence>
<evidence type="ECO:0000259" key="22">
    <source>
        <dbReference type="Pfam" id="PF17857"/>
    </source>
</evidence>
<feature type="region of interest" description="Disordered" evidence="15">
    <location>
        <begin position="2121"/>
        <end position="2180"/>
    </location>
</feature>
<dbReference type="GO" id="GO:0030286">
    <property type="term" value="C:dynein complex"/>
    <property type="evidence" value="ECO:0007669"/>
    <property type="project" value="UniProtKB-KW"/>
</dbReference>
<feature type="domain" description="Dynein heavy chain 3 AAA+ lid" evidence="22">
    <location>
        <begin position="743"/>
        <end position="817"/>
    </location>
</feature>
<evidence type="ECO:0000256" key="1">
    <source>
        <dbReference type="ARBA" id="ARBA00004430"/>
    </source>
</evidence>
<keyword evidence="5" id="KW-0677">Repeat</keyword>
<dbReference type="Pfam" id="PF17852">
    <property type="entry name" value="Dynein_AAA_lid"/>
    <property type="match status" value="1"/>
</dbReference>
<dbReference type="Proteomes" id="UP001642409">
    <property type="component" value="Unassembled WGS sequence"/>
</dbReference>
<keyword evidence="6" id="KW-0547">Nucleotide-binding</keyword>
<dbReference type="InterPro" id="IPR004273">
    <property type="entry name" value="Dynein_heavy_D6_P-loop"/>
</dbReference>
<evidence type="ECO:0000256" key="10">
    <source>
        <dbReference type="ARBA" id="ARBA00023069"/>
    </source>
</evidence>
<dbReference type="PANTHER" id="PTHR46961">
    <property type="entry name" value="DYNEIN HEAVY CHAIN 1, AXONEMAL-LIKE PROTEIN"/>
    <property type="match status" value="1"/>
</dbReference>
<dbReference type="Gene3D" id="3.10.490.20">
    <property type="match status" value="1"/>
</dbReference>
<dbReference type="InterPro" id="IPR042219">
    <property type="entry name" value="AAA_lid_11_sf"/>
</dbReference>
<keyword evidence="4" id="KW-0493">Microtubule</keyword>
<dbReference type="Gene3D" id="1.10.8.720">
    <property type="entry name" value="Region D6 of dynein motor"/>
    <property type="match status" value="1"/>
</dbReference>
<dbReference type="FunFam" id="3.40.50.300:FF:000049">
    <property type="entry name" value="Dynein, axonemal, heavy chain 5"/>
    <property type="match status" value="1"/>
</dbReference>
<evidence type="ECO:0000256" key="4">
    <source>
        <dbReference type="ARBA" id="ARBA00022701"/>
    </source>
</evidence>
<dbReference type="InterPro" id="IPR035699">
    <property type="entry name" value="AAA_6"/>
</dbReference>
<feature type="domain" description="Dynein heavy chain AAA module D4" evidence="19">
    <location>
        <begin position="899"/>
        <end position="1165"/>
    </location>
</feature>
<evidence type="ECO:0000256" key="6">
    <source>
        <dbReference type="ARBA" id="ARBA00022741"/>
    </source>
</evidence>
<dbReference type="InterPro" id="IPR041658">
    <property type="entry name" value="AAA_lid_11"/>
</dbReference>
<dbReference type="InterPro" id="IPR026983">
    <property type="entry name" value="DHC"/>
</dbReference>
<keyword evidence="11" id="KW-0505">Motor protein</keyword>
<feature type="coiled-coil region" evidence="14">
    <location>
        <begin position="1170"/>
        <end position="1221"/>
    </location>
</feature>
<feature type="domain" description="Dynein heavy chain C-terminal" evidence="24">
    <location>
        <begin position="2429"/>
        <end position="2750"/>
    </location>
</feature>
<keyword evidence="12" id="KW-0206">Cytoskeleton</keyword>
<keyword evidence="13" id="KW-0966">Cell projection</keyword>
<feature type="domain" description="Dynein heavy chain ATP-binding dynein motor region" evidence="20">
    <location>
        <begin position="1565"/>
        <end position="1781"/>
    </location>
</feature>
<dbReference type="FunFam" id="1.20.920.30:FF:000002">
    <property type="entry name" value="Dynein axonemal heavy chain 3"/>
    <property type="match status" value="1"/>
</dbReference>
<keyword evidence="8" id="KW-0243">Dynein</keyword>
<dbReference type="GO" id="GO:0007018">
    <property type="term" value="P:microtubule-based movement"/>
    <property type="evidence" value="ECO:0007669"/>
    <property type="project" value="InterPro"/>
</dbReference>
<comment type="caution">
    <text evidence="25">The sequence shown here is derived from an EMBL/GenBank/DDBJ whole genome shotgun (WGS) entry which is preliminary data.</text>
</comment>
<dbReference type="Pfam" id="PF18199">
    <property type="entry name" value="Dynein_C"/>
    <property type="match status" value="1"/>
</dbReference>
<evidence type="ECO:0000256" key="14">
    <source>
        <dbReference type="SAM" id="Coils"/>
    </source>
</evidence>
<dbReference type="FunFam" id="1.10.8.1220:FF:000001">
    <property type="entry name" value="Dynein axonemal heavy chain 5"/>
    <property type="match status" value="1"/>
</dbReference>
<gene>
    <name evidence="25" type="ORF">HINF_LOCUS45336</name>
    <name evidence="26" type="ORF">HINF_LOCUS49442</name>
</gene>
<evidence type="ECO:0000256" key="3">
    <source>
        <dbReference type="ARBA" id="ARBA00022490"/>
    </source>
</evidence>
<evidence type="ECO:0000256" key="9">
    <source>
        <dbReference type="ARBA" id="ARBA00023054"/>
    </source>
</evidence>
<keyword evidence="27" id="KW-1185">Reference proteome</keyword>
<feature type="domain" description="Dynein heavy chain AAA 5 extension" evidence="21">
    <location>
        <begin position="434"/>
        <end position="504"/>
    </location>
</feature>
<feature type="domain" description="Dynein heavy chain hydrolytic ATP-binding dynein motor region" evidence="17">
    <location>
        <begin position="1"/>
        <end position="175"/>
    </location>
</feature>
<name>A0AA86QEC8_9EUKA</name>
<dbReference type="EMBL" id="CAXDID020000232">
    <property type="protein sequence ID" value="CAL6060884.1"/>
    <property type="molecule type" value="Genomic_DNA"/>
</dbReference>
<evidence type="ECO:0000256" key="15">
    <source>
        <dbReference type="SAM" id="MobiDB-lite"/>
    </source>
</evidence>
<dbReference type="Pfam" id="PF12781">
    <property type="entry name" value="AAA_9"/>
    <property type="match status" value="1"/>
</dbReference>
<dbReference type="GO" id="GO:0008569">
    <property type="term" value="F:minus-end-directed microtubule motor activity"/>
    <property type="evidence" value="ECO:0007669"/>
    <property type="project" value="InterPro"/>
</dbReference>
<reference evidence="25" key="1">
    <citation type="submission" date="2023-06" db="EMBL/GenBank/DDBJ databases">
        <authorList>
            <person name="Kurt Z."/>
        </authorList>
    </citation>
    <scope>NUCLEOTIDE SEQUENCE</scope>
</reference>
<evidence type="ECO:0000256" key="11">
    <source>
        <dbReference type="ARBA" id="ARBA00023175"/>
    </source>
</evidence>
<evidence type="ECO:0000259" key="18">
    <source>
        <dbReference type="Pfam" id="PF12777"/>
    </source>
</evidence>
<dbReference type="InterPro" id="IPR041466">
    <property type="entry name" value="Dynein_AAA5_ext"/>
</dbReference>
<dbReference type="GO" id="GO:0005874">
    <property type="term" value="C:microtubule"/>
    <property type="evidence" value="ECO:0007669"/>
    <property type="project" value="UniProtKB-KW"/>
</dbReference>
<dbReference type="Pfam" id="PF12780">
    <property type="entry name" value="AAA_8"/>
    <property type="match status" value="1"/>
</dbReference>
<dbReference type="Pfam" id="PF18198">
    <property type="entry name" value="AAA_lid_11"/>
    <property type="match status" value="1"/>
</dbReference>
<evidence type="ECO:0000259" key="16">
    <source>
        <dbReference type="Pfam" id="PF03028"/>
    </source>
</evidence>
<evidence type="ECO:0000256" key="5">
    <source>
        <dbReference type="ARBA" id="ARBA00022737"/>
    </source>
</evidence>
<dbReference type="GO" id="GO:0045505">
    <property type="term" value="F:dynein intermediate chain binding"/>
    <property type="evidence" value="ECO:0007669"/>
    <property type="project" value="InterPro"/>
</dbReference>
<accession>A0AA86QEC8</accession>
<dbReference type="FunFam" id="1.10.8.710:FF:000003">
    <property type="entry name" value="Dynein axonemal heavy chain 5"/>
    <property type="match status" value="1"/>
</dbReference>
<dbReference type="InterPro" id="IPR027417">
    <property type="entry name" value="P-loop_NTPase"/>
</dbReference>
<dbReference type="Gene3D" id="1.20.920.20">
    <property type="match status" value="1"/>
</dbReference>
<evidence type="ECO:0000256" key="12">
    <source>
        <dbReference type="ARBA" id="ARBA00023212"/>
    </source>
</evidence>
<organism evidence="25">
    <name type="scientific">Hexamita inflata</name>
    <dbReference type="NCBI Taxonomy" id="28002"/>
    <lineage>
        <taxon>Eukaryota</taxon>
        <taxon>Metamonada</taxon>
        <taxon>Diplomonadida</taxon>
        <taxon>Hexamitidae</taxon>
        <taxon>Hexamitinae</taxon>
        <taxon>Hexamita</taxon>
    </lineage>
</organism>
<dbReference type="EMBL" id="CATOUU010000890">
    <property type="protein sequence ID" value="CAI9957691.1"/>
    <property type="molecule type" value="Genomic_DNA"/>
</dbReference>